<protein>
    <submittedName>
        <fullName evidence="2">Nucleotidyltransferase domain-containing protein</fullName>
    </submittedName>
</protein>
<dbReference type="AlphaFoldDB" id="A0A947DJF4"/>
<dbReference type="Pfam" id="PF18765">
    <property type="entry name" value="Polbeta"/>
    <property type="match status" value="1"/>
</dbReference>
<sequence>MAQTVLDFTPEEWKQYTLPKKVITPEIQVRWEKAWELIPKLAKLLRDKYGATRVQVFGSAIKLEYYWPDSDIDLAAWGLKQGTYYDAVAEVAEYSNEFKIDLVNAETCRPWLLESIDEEGINV</sequence>
<dbReference type="Proteomes" id="UP000717364">
    <property type="component" value="Unassembled WGS sequence"/>
</dbReference>
<dbReference type="Gene3D" id="3.30.460.10">
    <property type="entry name" value="Beta Polymerase, domain 2"/>
    <property type="match status" value="1"/>
</dbReference>
<dbReference type="PIRSF" id="PIRSF020217">
    <property type="entry name" value="UCP020217"/>
    <property type="match status" value="1"/>
</dbReference>
<comment type="caution">
    <text evidence="2">The sequence shown here is derived from an EMBL/GenBank/DDBJ whole genome shotgun (WGS) entry which is preliminary data.</text>
</comment>
<dbReference type="SUPFAM" id="SSF81301">
    <property type="entry name" value="Nucleotidyltransferase"/>
    <property type="match status" value="1"/>
</dbReference>
<feature type="domain" description="Polymerase beta nucleotidyltransferase" evidence="1">
    <location>
        <begin position="40"/>
        <end position="121"/>
    </location>
</feature>
<dbReference type="InterPro" id="IPR041633">
    <property type="entry name" value="Polbeta"/>
</dbReference>
<organism evidence="2 3">
    <name type="scientific">Leptothoe spongobia TAU-MAC 1115</name>
    <dbReference type="NCBI Taxonomy" id="1967444"/>
    <lineage>
        <taxon>Bacteria</taxon>
        <taxon>Bacillati</taxon>
        <taxon>Cyanobacteriota</taxon>
        <taxon>Cyanophyceae</taxon>
        <taxon>Nodosilineales</taxon>
        <taxon>Cymatolegaceae</taxon>
        <taxon>Leptothoe</taxon>
        <taxon>Leptothoe spongobia</taxon>
    </lineage>
</organism>
<dbReference type="EMBL" id="JADOES010000076">
    <property type="protein sequence ID" value="MBT9318038.1"/>
    <property type="molecule type" value="Genomic_DNA"/>
</dbReference>
<dbReference type="InterPro" id="IPR043519">
    <property type="entry name" value="NT_sf"/>
</dbReference>
<reference evidence="2" key="2">
    <citation type="journal article" date="2021" name="Mar. Drugs">
        <title>Genome Reduction and Secondary Metabolism of the Marine Sponge-Associated Cyanobacterium Leptothoe.</title>
        <authorList>
            <person name="Konstantinou D."/>
            <person name="Popin R.V."/>
            <person name="Fewer D.P."/>
            <person name="Sivonen K."/>
            <person name="Gkelis S."/>
        </authorList>
    </citation>
    <scope>NUCLEOTIDE SEQUENCE</scope>
    <source>
        <strain evidence="2">TAU-MAC 1115</strain>
    </source>
</reference>
<dbReference type="InterPro" id="IPR024700">
    <property type="entry name" value="UCP020217"/>
</dbReference>
<gene>
    <name evidence="2" type="ORF">IXB50_21735</name>
</gene>
<dbReference type="CDD" id="cd05403">
    <property type="entry name" value="NT_KNTase_like"/>
    <property type="match status" value="1"/>
</dbReference>
<name>A0A947DJF4_9CYAN</name>
<accession>A0A947DJF4</accession>
<keyword evidence="3" id="KW-1185">Reference proteome</keyword>
<proteinExistence type="predicted"/>
<reference evidence="2" key="1">
    <citation type="submission" date="2020-11" db="EMBL/GenBank/DDBJ databases">
        <authorList>
            <person name="Konstantinou D."/>
            <person name="Gkelis S."/>
            <person name="Popin R."/>
            <person name="Fewer D."/>
            <person name="Sivonen K."/>
        </authorList>
    </citation>
    <scope>NUCLEOTIDE SEQUENCE</scope>
    <source>
        <strain evidence="2">TAU-MAC 1115</strain>
    </source>
</reference>
<evidence type="ECO:0000313" key="2">
    <source>
        <dbReference type="EMBL" id="MBT9318038.1"/>
    </source>
</evidence>
<evidence type="ECO:0000313" key="3">
    <source>
        <dbReference type="Proteomes" id="UP000717364"/>
    </source>
</evidence>
<evidence type="ECO:0000259" key="1">
    <source>
        <dbReference type="Pfam" id="PF18765"/>
    </source>
</evidence>
<dbReference type="RefSeq" id="WP_215611100.1">
    <property type="nucleotide sequence ID" value="NZ_JADOES010000076.1"/>
</dbReference>